<dbReference type="Gene3D" id="3.30.420.10">
    <property type="entry name" value="Ribonuclease H-like superfamily/Ribonuclease H"/>
    <property type="match status" value="1"/>
</dbReference>
<evidence type="ECO:0000256" key="2">
    <source>
        <dbReference type="ARBA" id="ARBA00022559"/>
    </source>
</evidence>
<keyword evidence="5 9" id="KW-0560">Oxidoreductase</keyword>
<dbReference type="Gene3D" id="2.40.180.10">
    <property type="entry name" value="Catalase core domain"/>
    <property type="match status" value="1"/>
</dbReference>
<feature type="region of interest" description="Disordered" evidence="11">
    <location>
        <begin position="1"/>
        <end position="27"/>
    </location>
</feature>
<keyword evidence="4 9" id="KW-0479">Metal-binding</keyword>
<keyword evidence="7 9" id="KW-0376">Hydrogen peroxide</keyword>
<feature type="domain" description="RNase H type-1" evidence="12">
    <location>
        <begin position="542"/>
        <end position="686"/>
    </location>
</feature>
<dbReference type="PANTHER" id="PTHR11465:SF62">
    <property type="entry name" value="CATALASE T"/>
    <property type="match status" value="1"/>
</dbReference>
<comment type="similarity">
    <text evidence="1 9">Belongs to the catalase family.</text>
</comment>
<dbReference type="EC" id="1.11.1.6" evidence="9"/>
<dbReference type="GO" id="GO:0004096">
    <property type="term" value="F:catalase activity"/>
    <property type="evidence" value="ECO:0007669"/>
    <property type="project" value="UniProtKB-EC"/>
</dbReference>
<dbReference type="GO" id="GO:0004523">
    <property type="term" value="F:RNA-DNA hybrid ribonuclease activity"/>
    <property type="evidence" value="ECO:0007669"/>
    <property type="project" value="InterPro"/>
</dbReference>
<dbReference type="GO" id="GO:0042744">
    <property type="term" value="P:hydrogen peroxide catabolic process"/>
    <property type="evidence" value="ECO:0007669"/>
    <property type="project" value="UniProtKB-KW"/>
</dbReference>
<evidence type="ECO:0000256" key="10">
    <source>
        <dbReference type="RuleBase" id="RU004142"/>
    </source>
</evidence>
<evidence type="ECO:0000256" key="9">
    <source>
        <dbReference type="RuleBase" id="RU000498"/>
    </source>
</evidence>
<dbReference type="InterPro" id="IPR018028">
    <property type="entry name" value="Catalase"/>
</dbReference>
<keyword evidence="2 9" id="KW-0575">Peroxidase</keyword>
<keyword evidence="6 9" id="KW-0408">Iron</keyword>
<protein>
    <recommendedName>
        <fullName evidence="9">Catalase</fullName>
        <ecNumber evidence="9">1.11.1.6</ecNumber>
    </recommendedName>
</protein>
<dbReference type="PANTHER" id="PTHR11465">
    <property type="entry name" value="CATALASE"/>
    <property type="match status" value="1"/>
</dbReference>
<dbReference type="GO" id="GO:0005777">
    <property type="term" value="C:peroxisome"/>
    <property type="evidence" value="ECO:0007669"/>
    <property type="project" value="TreeGrafter"/>
</dbReference>
<dbReference type="OrthoDB" id="6880011at2759"/>
<keyword evidence="3 9" id="KW-0349">Heme</keyword>
<dbReference type="Pfam" id="PF06628">
    <property type="entry name" value="Catalase-rel"/>
    <property type="match status" value="1"/>
</dbReference>
<dbReference type="PROSITE" id="PS50879">
    <property type="entry name" value="RNASE_H_1"/>
    <property type="match status" value="1"/>
</dbReference>
<evidence type="ECO:0000256" key="4">
    <source>
        <dbReference type="ARBA" id="ARBA00022723"/>
    </source>
</evidence>
<dbReference type="InterPro" id="IPR002226">
    <property type="entry name" value="Catalase_haem_BS"/>
</dbReference>
<dbReference type="InterPro" id="IPR011614">
    <property type="entry name" value="Catalase_core"/>
</dbReference>
<dbReference type="Pfam" id="PF00199">
    <property type="entry name" value="Catalase"/>
    <property type="match status" value="1"/>
</dbReference>
<proteinExistence type="inferred from homology"/>
<evidence type="ECO:0000259" key="12">
    <source>
        <dbReference type="PROSITE" id="PS50879"/>
    </source>
</evidence>
<dbReference type="EMBL" id="JACYCD010000265">
    <property type="protein sequence ID" value="KAF8698277.1"/>
    <property type="molecule type" value="Genomic_DNA"/>
</dbReference>
<name>A0A8H7LRW2_9AGAM</name>
<evidence type="ECO:0000256" key="5">
    <source>
        <dbReference type="ARBA" id="ARBA00023002"/>
    </source>
</evidence>
<evidence type="ECO:0000256" key="1">
    <source>
        <dbReference type="ARBA" id="ARBA00005329"/>
    </source>
</evidence>
<comment type="function">
    <text evidence="8 10">Catalyzes the degradation of hydrogen peroxide (H(2)O(2)) generated by peroxisomal oxidases to water and oxygen, thereby protecting cells from the toxic effects of hydrogen peroxide.</text>
</comment>
<dbReference type="PRINTS" id="PR00067">
    <property type="entry name" value="CATALASE"/>
</dbReference>
<evidence type="ECO:0000256" key="11">
    <source>
        <dbReference type="SAM" id="MobiDB-lite"/>
    </source>
</evidence>
<evidence type="ECO:0000256" key="8">
    <source>
        <dbReference type="ARBA" id="ARBA00044729"/>
    </source>
</evidence>
<dbReference type="GO" id="GO:0005739">
    <property type="term" value="C:mitochondrion"/>
    <property type="evidence" value="ECO:0007669"/>
    <property type="project" value="TreeGrafter"/>
</dbReference>
<dbReference type="AlphaFoldDB" id="A0A8H7LRW2"/>
<evidence type="ECO:0000256" key="3">
    <source>
        <dbReference type="ARBA" id="ARBA00022617"/>
    </source>
</evidence>
<dbReference type="InterPro" id="IPR036397">
    <property type="entry name" value="RNaseH_sf"/>
</dbReference>
<dbReference type="InterPro" id="IPR020835">
    <property type="entry name" value="Catalase_sf"/>
</dbReference>
<dbReference type="CDD" id="cd09276">
    <property type="entry name" value="Rnase_HI_RT_non_LTR"/>
    <property type="match status" value="1"/>
</dbReference>
<dbReference type="InterPro" id="IPR010582">
    <property type="entry name" value="Catalase_immune_responsive"/>
</dbReference>
<gene>
    <name evidence="13" type="ORF">RHS03_07572</name>
</gene>
<dbReference type="SUPFAM" id="SSF53098">
    <property type="entry name" value="Ribonuclease H-like"/>
    <property type="match status" value="1"/>
</dbReference>
<dbReference type="FunFam" id="2.40.180.10:FF:000001">
    <property type="entry name" value="Catalase"/>
    <property type="match status" value="1"/>
</dbReference>
<dbReference type="GO" id="GO:0020037">
    <property type="term" value="F:heme binding"/>
    <property type="evidence" value="ECO:0007669"/>
    <property type="project" value="InterPro"/>
</dbReference>
<dbReference type="PROSITE" id="PS00438">
    <property type="entry name" value="CATALASE_2"/>
    <property type="match status" value="1"/>
</dbReference>
<accession>A0A8H7LRW2</accession>
<dbReference type="PROSITE" id="PS51402">
    <property type="entry name" value="CATALASE_3"/>
    <property type="match status" value="1"/>
</dbReference>
<dbReference type="InterPro" id="IPR024708">
    <property type="entry name" value="Catalase_AS"/>
</dbReference>
<comment type="catalytic activity">
    <reaction evidence="9">
        <text>2 H2O2 = O2 + 2 H2O</text>
        <dbReference type="Rhea" id="RHEA:20309"/>
        <dbReference type="ChEBI" id="CHEBI:15377"/>
        <dbReference type="ChEBI" id="CHEBI:15379"/>
        <dbReference type="ChEBI" id="CHEBI:16240"/>
        <dbReference type="EC" id="1.11.1.6"/>
    </reaction>
</comment>
<dbReference type="Pfam" id="PF00075">
    <property type="entry name" value="RNase_H"/>
    <property type="match status" value="1"/>
</dbReference>
<dbReference type="GO" id="GO:0042542">
    <property type="term" value="P:response to hydrogen peroxide"/>
    <property type="evidence" value="ECO:0007669"/>
    <property type="project" value="TreeGrafter"/>
</dbReference>
<evidence type="ECO:0000313" key="14">
    <source>
        <dbReference type="Proteomes" id="UP000602905"/>
    </source>
</evidence>
<dbReference type="InterPro" id="IPR012337">
    <property type="entry name" value="RNaseH-like_sf"/>
</dbReference>
<evidence type="ECO:0000313" key="13">
    <source>
        <dbReference type="EMBL" id="KAF8698277.1"/>
    </source>
</evidence>
<dbReference type="PROSITE" id="PS00437">
    <property type="entry name" value="CATALASE_1"/>
    <property type="match status" value="1"/>
</dbReference>
<dbReference type="GO" id="GO:0003676">
    <property type="term" value="F:nucleic acid binding"/>
    <property type="evidence" value="ECO:0007669"/>
    <property type="project" value="InterPro"/>
</dbReference>
<sequence length="757" mass="84823">MPSQQVPNNKDGAVYTTSNGAPYPEPYEAQRVGPYGPLLLQDFHHIDLLAHFDRERIPERVVHAKGAGAHGYFEVTHDISNICRAAIFNKVGNRAPVTARFSTVGGESGSADTARDPRGFSIKVRTEEGNWDWVFNNTPVFFIRDPAKFPHFIHTQKRDPQTNLKDADMFWDYLSQNPESIHQVMILFGDRGIPDGYRHQHGYSGHTFKWYNENGDFHYVQVHCRKQGGFKFLTQEKGVELAGSNPDYGTQDLFEAIEKGEPQKWDVFIQTMTPEQAESFRYNILDLTKIWPHKDYPLQPIGTLVLDRNPENYFNEIEQVAFSPSHLVPGVEPSADPVLQSRLFSYPDTHRHRLGVNYQQIPVNAPLCPVANFQRAGFMNVSSQGARPNYQSSLAPLTYKKEGRISKRHEIFEGAAVLDLSELTELDFEQPRALWQKVMKDDAKERFVKNVAGHLGGAKSAEIKARQLSVFAAVDQDLSDRIAKAMGVPTVKPLQVKPASAALKFKAGCAHTPFCINNAQNVREKTLTEMPPLGPLGRAKDPFHVVLGYSDGHAAVSNGIRKVGVGYVIRAGKRTLSSSSVGIGPRANICDAEMLGILLAFMKAKQIAENQGYCNIRIYCDNQAAVKAIADLSRHPCQYASRIFAPAAKAFIEGHLERFIHITWTPGHNGVEGNETADRLANEGARVIPTPIFNRTITWAREQATLKTVCSWKKAWHEHSESRVNSKYYIPRPPALKLHPIFNTSNLGRDLECRLVQ</sequence>
<dbReference type="InterPro" id="IPR002156">
    <property type="entry name" value="RNaseH_domain"/>
</dbReference>
<dbReference type="SUPFAM" id="SSF56634">
    <property type="entry name" value="Heme-dependent catalase-like"/>
    <property type="match status" value="1"/>
</dbReference>
<dbReference type="Proteomes" id="UP000602905">
    <property type="component" value="Unassembled WGS sequence"/>
</dbReference>
<dbReference type="SMART" id="SM01060">
    <property type="entry name" value="Catalase"/>
    <property type="match status" value="1"/>
</dbReference>
<dbReference type="GO" id="GO:0046872">
    <property type="term" value="F:metal ion binding"/>
    <property type="evidence" value="ECO:0007669"/>
    <property type="project" value="UniProtKB-KW"/>
</dbReference>
<reference evidence="13" key="1">
    <citation type="submission" date="2020-09" db="EMBL/GenBank/DDBJ databases">
        <title>Comparative genome analyses of four rice-infecting Rhizoctonia solani isolates reveal extensive enrichment of homogalacturonan modification genes.</title>
        <authorList>
            <person name="Lee D.-Y."/>
            <person name="Jeon J."/>
            <person name="Kim K.-T."/>
            <person name="Cheong K."/>
            <person name="Song H."/>
            <person name="Choi G."/>
            <person name="Ko J."/>
            <person name="Opiyo S.O."/>
            <person name="Zuo S."/>
            <person name="Madhav S."/>
            <person name="Lee Y.-H."/>
            <person name="Wang G.-L."/>
        </authorList>
    </citation>
    <scope>NUCLEOTIDE SEQUENCE</scope>
    <source>
        <strain evidence="13">AG1-IA WGL</strain>
    </source>
</reference>
<organism evidence="13 14">
    <name type="scientific">Rhizoctonia solani</name>
    <dbReference type="NCBI Taxonomy" id="456999"/>
    <lineage>
        <taxon>Eukaryota</taxon>
        <taxon>Fungi</taxon>
        <taxon>Dikarya</taxon>
        <taxon>Basidiomycota</taxon>
        <taxon>Agaricomycotina</taxon>
        <taxon>Agaricomycetes</taxon>
        <taxon>Cantharellales</taxon>
        <taxon>Ceratobasidiaceae</taxon>
        <taxon>Rhizoctonia</taxon>
    </lineage>
</organism>
<evidence type="ECO:0000256" key="6">
    <source>
        <dbReference type="ARBA" id="ARBA00023004"/>
    </source>
</evidence>
<dbReference type="CDD" id="cd08157">
    <property type="entry name" value="catalase_fungal"/>
    <property type="match status" value="1"/>
</dbReference>
<feature type="non-terminal residue" evidence="13">
    <location>
        <position position="757"/>
    </location>
</feature>
<evidence type="ECO:0000256" key="7">
    <source>
        <dbReference type="ARBA" id="ARBA00023324"/>
    </source>
</evidence>
<comment type="caution">
    <text evidence="13">The sequence shown here is derived from an EMBL/GenBank/DDBJ whole genome shotgun (WGS) entry which is preliminary data.</text>
</comment>